<proteinExistence type="predicted"/>
<dbReference type="InterPro" id="IPR054533">
    <property type="entry name" value="SETD7_N"/>
</dbReference>
<sequence length="373" mass="42781">MLRAEESCLYTEGTWKNGLMEGEMTIHTHGGGFVEGYFHNGVPHGFQREFGINEKLLLGKKSLVFFGRFYRGIRRGFCWKGLFGGGFLVGNVDEETGEFSGPDLAYIYPDFKRVLRGSFKDGVLVSGRMCELNGCDVNKGIHMPTFSHFYGQEYTFDNPTIKMIGLNPLIRDPYEEDNVFVKESLLPQGGEGLFAKKDIQERSVFCLYNGIRIKTSTSASSKLPHSDYRIRLNADIDLDIPHDFITLDKYCATVGHKINHSFTPNSEWTLFEHPRFGIIRGIRAQRKINQSEEILINYHMNLCDSPEWYRVLWIQHQRKKNNSSDAAIARIMDRYYENTGKKIPLPENEELIVPDPVGVQNIDELDDEDLKEI</sequence>
<dbReference type="Pfam" id="PF00856">
    <property type="entry name" value="SET"/>
    <property type="match status" value="1"/>
</dbReference>
<keyword evidence="2" id="KW-1185">Reference proteome</keyword>
<keyword evidence="1" id="KW-0489">Methyltransferase</keyword>
<dbReference type="SUPFAM" id="SSF82185">
    <property type="entry name" value="Histone H3 K4-specific methyltransferase SET7/9 N-terminal domain"/>
    <property type="match status" value="1"/>
</dbReference>
<dbReference type="EC" id="2.1.1.354" evidence="1"/>
<dbReference type="GO" id="GO:0070828">
    <property type="term" value="P:heterochromatin organization"/>
    <property type="evidence" value="ECO:0007669"/>
    <property type="project" value="TreeGrafter"/>
</dbReference>
<dbReference type="OrthoDB" id="300500at2759"/>
<dbReference type="EMBL" id="HG994585">
    <property type="protein sequence ID" value="CAF2981124.1"/>
    <property type="molecule type" value="Genomic_DNA"/>
</dbReference>
<accession>A0A7R8HB58</accession>
<dbReference type="Gene3D" id="2.170.270.10">
    <property type="entry name" value="SET domain"/>
    <property type="match status" value="1"/>
</dbReference>
<evidence type="ECO:0000313" key="1">
    <source>
        <dbReference type="EMBL" id="CAF2981124.1"/>
    </source>
</evidence>
<dbReference type="GO" id="GO:0032259">
    <property type="term" value="P:methylation"/>
    <property type="evidence" value="ECO:0007669"/>
    <property type="project" value="UniProtKB-KW"/>
</dbReference>
<keyword evidence="1" id="KW-0808">Transferase</keyword>
<dbReference type="PROSITE" id="PS50280">
    <property type="entry name" value="SET"/>
    <property type="match status" value="1"/>
</dbReference>
<dbReference type="PANTHER" id="PTHR46820:SF1">
    <property type="entry name" value="HISTONE-LYSINE N-METHYLTRANSFERASE SETD7"/>
    <property type="match status" value="1"/>
</dbReference>
<dbReference type="Proteomes" id="UP000675881">
    <property type="component" value="Chromosome 6"/>
</dbReference>
<dbReference type="PANTHER" id="PTHR46820">
    <property type="entry name" value="HISTONE-LYSINE N-METHYLTRANSFERASE SETD7"/>
    <property type="match status" value="1"/>
</dbReference>
<dbReference type="GO" id="GO:0003682">
    <property type="term" value="F:chromatin binding"/>
    <property type="evidence" value="ECO:0007669"/>
    <property type="project" value="TreeGrafter"/>
</dbReference>
<dbReference type="GO" id="GO:0140999">
    <property type="term" value="F:histone H3K4 trimethyltransferase activity"/>
    <property type="evidence" value="ECO:0007669"/>
    <property type="project" value="UniProtKB-EC"/>
</dbReference>
<dbReference type="Gene3D" id="2.20.110.10">
    <property type="entry name" value="Histone H3 K4-specific methyltransferase SET7/9 N-terminal domain"/>
    <property type="match status" value="1"/>
</dbReference>
<dbReference type="InterPro" id="IPR001214">
    <property type="entry name" value="SET_dom"/>
</dbReference>
<dbReference type="AlphaFoldDB" id="A0A7R8HB58"/>
<reference evidence="1" key="1">
    <citation type="submission" date="2021-02" db="EMBL/GenBank/DDBJ databases">
        <authorList>
            <person name="Bekaert M."/>
        </authorList>
    </citation>
    <scope>NUCLEOTIDE SEQUENCE</scope>
    <source>
        <strain evidence="1">IoA-00</strain>
    </source>
</reference>
<dbReference type="InterPro" id="IPR046341">
    <property type="entry name" value="SET_dom_sf"/>
</dbReference>
<dbReference type="Pfam" id="PF22648">
    <property type="entry name" value="SET7_N"/>
    <property type="match status" value="1"/>
</dbReference>
<protein>
    <submittedName>
        <fullName evidence="1">SETD7</fullName>
        <ecNumber evidence="1">2.1.1.354</ecNumber>
    </submittedName>
</protein>
<name>A0A7R8HB58_LEPSM</name>
<dbReference type="GO" id="GO:0005634">
    <property type="term" value="C:nucleus"/>
    <property type="evidence" value="ECO:0007669"/>
    <property type="project" value="TreeGrafter"/>
</dbReference>
<dbReference type="SUPFAM" id="SSF82199">
    <property type="entry name" value="SET domain"/>
    <property type="match status" value="1"/>
</dbReference>
<dbReference type="GO" id="GO:0005694">
    <property type="term" value="C:chromosome"/>
    <property type="evidence" value="ECO:0007669"/>
    <property type="project" value="TreeGrafter"/>
</dbReference>
<gene>
    <name evidence="1" type="ORF">LSAA_11155</name>
</gene>
<evidence type="ECO:0000313" key="2">
    <source>
        <dbReference type="Proteomes" id="UP000675881"/>
    </source>
</evidence>
<organism evidence="1 2">
    <name type="scientific">Lepeophtheirus salmonis</name>
    <name type="common">Salmon louse</name>
    <name type="synonym">Caligus salmonis</name>
    <dbReference type="NCBI Taxonomy" id="72036"/>
    <lineage>
        <taxon>Eukaryota</taxon>
        <taxon>Metazoa</taxon>
        <taxon>Ecdysozoa</taxon>
        <taxon>Arthropoda</taxon>
        <taxon>Crustacea</taxon>
        <taxon>Multicrustacea</taxon>
        <taxon>Hexanauplia</taxon>
        <taxon>Copepoda</taxon>
        <taxon>Siphonostomatoida</taxon>
        <taxon>Caligidae</taxon>
        <taxon>Lepeophtheirus</taxon>
    </lineage>
</organism>